<evidence type="ECO:0000256" key="1">
    <source>
        <dbReference type="SAM" id="Coils"/>
    </source>
</evidence>
<feature type="coiled-coil region" evidence="1">
    <location>
        <begin position="319"/>
        <end position="346"/>
    </location>
</feature>
<proteinExistence type="predicted"/>
<organism evidence="3 4">
    <name type="scientific">Rubus argutus</name>
    <name type="common">Southern blackberry</name>
    <dbReference type="NCBI Taxonomy" id="59490"/>
    <lineage>
        <taxon>Eukaryota</taxon>
        <taxon>Viridiplantae</taxon>
        <taxon>Streptophyta</taxon>
        <taxon>Embryophyta</taxon>
        <taxon>Tracheophyta</taxon>
        <taxon>Spermatophyta</taxon>
        <taxon>Magnoliopsida</taxon>
        <taxon>eudicotyledons</taxon>
        <taxon>Gunneridae</taxon>
        <taxon>Pentapetalae</taxon>
        <taxon>rosids</taxon>
        <taxon>fabids</taxon>
        <taxon>Rosales</taxon>
        <taxon>Rosaceae</taxon>
        <taxon>Rosoideae</taxon>
        <taxon>Rosoideae incertae sedis</taxon>
        <taxon>Rubus</taxon>
    </lineage>
</organism>
<name>A0AAW1WSV7_RUBAR</name>
<feature type="domain" description="Endonuclease/exonuclease/phosphatase" evidence="2">
    <location>
        <begin position="4"/>
        <end position="230"/>
    </location>
</feature>
<dbReference type="Pfam" id="PF03372">
    <property type="entry name" value="Exo_endo_phos"/>
    <property type="match status" value="1"/>
</dbReference>
<dbReference type="Proteomes" id="UP001457282">
    <property type="component" value="Unassembled WGS sequence"/>
</dbReference>
<sequence length="434" mass="50519">MKIISWNIRGLGSKNKRRVIKEMLVNKGADIVILQETKKVEVDRKLVGSIWGARFKNWVSIPSTGRTGRTGRAGGILIMWNTKLVSVLESVVGDFTVSIKIKGCNGQDWWLSGVYGPNNVRERINFWEEIAGLFGLCGPRWCLAGDFNVVRFVSEKSNGGRATRSMSFFNDFINEAHLRDPPLLNAKFTWSNMRDEAIWRRLDRFLFSAEWEDCFPNARQCALTRVTSDHCPIELNTDSLRRGPGPFRVENMWLKHPSFKESFRGWWETDSGLGWEGFKFMNKLRCVKSNLKVWSKEVFGEVLKEKKSVELQIKELDNIDEREGLNVELKRERESLRKKFEEILFNEERLWRQRAKIKWAREGDSNTKFFHCLANGRRKINLIEKLEVEGGRVVEDADSIELELIRYYKNLYSSSDQEVWGVEVILRDWKAAAH</sequence>
<dbReference type="EMBL" id="JBEDUW010000005">
    <property type="protein sequence ID" value="KAK9926728.1"/>
    <property type="molecule type" value="Genomic_DNA"/>
</dbReference>
<dbReference type="InterPro" id="IPR036691">
    <property type="entry name" value="Endo/exonu/phosph_ase_sf"/>
</dbReference>
<evidence type="ECO:0000313" key="4">
    <source>
        <dbReference type="Proteomes" id="UP001457282"/>
    </source>
</evidence>
<keyword evidence="1" id="KW-0175">Coiled coil</keyword>
<dbReference type="AlphaFoldDB" id="A0AAW1WSV7"/>
<keyword evidence="4" id="KW-1185">Reference proteome</keyword>
<comment type="caution">
    <text evidence="3">The sequence shown here is derived from an EMBL/GenBank/DDBJ whole genome shotgun (WGS) entry which is preliminary data.</text>
</comment>
<gene>
    <name evidence="3" type="ORF">M0R45_023941</name>
</gene>
<dbReference type="GO" id="GO:0003824">
    <property type="term" value="F:catalytic activity"/>
    <property type="evidence" value="ECO:0007669"/>
    <property type="project" value="InterPro"/>
</dbReference>
<dbReference type="SUPFAM" id="SSF56219">
    <property type="entry name" value="DNase I-like"/>
    <property type="match status" value="1"/>
</dbReference>
<dbReference type="InterPro" id="IPR005135">
    <property type="entry name" value="Endo/exonuclease/phosphatase"/>
</dbReference>
<protein>
    <recommendedName>
        <fullName evidence="2">Endonuclease/exonuclease/phosphatase domain-containing protein</fullName>
    </recommendedName>
</protein>
<accession>A0AAW1WSV7</accession>
<dbReference type="PANTHER" id="PTHR33710">
    <property type="entry name" value="BNAC02G09200D PROTEIN"/>
    <property type="match status" value="1"/>
</dbReference>
<evidence type="ECO:0000313" key="3">
    <source>
        <dbReference type="EMBL" id="KAK9926728.1"/>
    </source>
</evidence>
<reference evidence="3 4" key="1">
    <citation type="journal article" date="2023" name="G3 (Bethesda)">
        <title>A chromosome-length genome assembly and annotation of blackberry (Rubus argutus, cv. 'Hillquist').</title>
        <authorList>
            <person name="Bruna T."/>
            <person name="Aryal R."/>
            <person name="Dudchenko O."/>
            <person name="Sargent D.J."/>
            <person name="Mead D."/>
            <person name="Buti M."/>
            <person name="Cavallini A."/>
            <person name="Hytonen T."/>
            <person name="Andres J."/>
            <person name="Pham M."/>
            <person name="Weisz D."/>
            <person name="Mascagni F."/>
            <person name="Usai G."/>
            <person name="Natali L."/>
            <person name="Bassil N."/>
            <person name="Fernandez G.E."/>
            <person name="Lomsadze A."/>
            <person name="Armour M."/>
            <person name="Olukolu B."/>
            <person name="Poorten T."/>
            <person name="Britton C."/>
            <person name="Davik J."/>
            <person name="Ashrafi H."/>
            <person name="Aiden E.L."/>
            <person name="Borodovsky M."/>
            <person name="Worthington M."/>
        </authorList>
    </citation>
    <scope>NUCLEOTIDE SEQUENCE [LARGE SCALE GENOMIC DNA]</scope>
    <source>
        <strain evidence="3">PI 553951</strain>
    </source>
</reference>
<evidence type="ECO:0000259" key="2">
    <source>
        <dbReference type="Pfam" id="PF03372"/>
    </source>
</evidence>
<dbReference type="PANTHER" id="PTHR33710:SF71">
    <property type="entry name" value="ENDONUCLEASE_EXONUCLEASE_PHOSPHATASE DOMAIN-CONTAINING PROTEIN"/>
    <property type="match status" value="1"/>
</dbReference>
<dbReference type="Gene3D" id="3.60.10.10">
    <property type="entry name" value="Endonuclease/exonuclease/phosphatase"/>
    <property type="match status" value="1"/>
</dbReference>